<dbReference type="InterPro" id="IPR050704">
    <property type="entry name" value="Peptidase_C85-like"/>
</dbReference>
<evidence type="ECO:0000313" key="5">
    <source>
        <dbReference type="Proteomes" id="UP000224006"/>
    </source>
</evidence>
<evidence type="ECO:0000256" key="1">
    <source>
        <dbReference type="SAM" id="Coils"/>
    </source>
</evidence>
<feature type="region of interest" description="Disordered" evidence="2">
    <location>
        <begin position="996"/>
        <end position="1022"/>
    </location>
</feature>
<feature type="region of interest" description="Disordered" evidence="2">
    <location>
        <begin position="258"/>
        <end position="391"/>
    </location>
</feature>
<feature type="region of interest" description="Disordered" evidence="2">
    <location>
        <begin position="1228"/>
        <end position="1282"/>
    </location>
</feature>
<accession>A0A2A9MJP2</accession>
<name>A0A2A9MJP2_BESBE</name>
<feature type="compositionally biased region" description="Basic and acidic residues" evidence="2">
    <location>
        <begin position="353"/>
        <end position="365"/>
    </location>
</feature>
<comment type="caution">
    <text evidence="4">The sequence shown here is derived from an EMBL/GenBank/DDBJ whole genome shotgun (WGS) entry which is preliminary data.</text>
</comment>
<feature type="region of interest" description="Disordered" evidence="2">
    <location>
        <begin position="1110"/>
        <end position="1155"/>
    </location>
</feature>
<keyword evidence="4" id="KW-0645">Protease</keyword>
<feature type="coiled-coil region" evidence="1">
    <location>
        <begin position="577"/>
        <end position="630"/>
    </location>
</feature>
<feature type="region of interest" description="Disordered" evidence="2">
    <location>
        <begin position="28"/>
        <end position="245"/>
    </location>
</feature>
<feature type="compositionally biased region" description="Low complexity" evidence="2">
    <location>
        <begin position="150"/>
        <end position="167"/>
    </location>
</feature>
<feature type="compositionally biased region" description="Low complexity" evidence="2">
    <location>
        <begin position="183"/>
        <end position="195"/>
    </location>
</feature>
<gene>
    <name evidence="4" type="ORF">BESB_046630</name>
</gene>
<dbReference type="STRING" id="94643.A0A2A9MJP2"/>
<feature type="compositionally biased region" description="Polar residues" evidence="2">
    <location>
        <begin position="290"/>
        <end position="302"/>
    </location>
</feature>
<dbReference type="Proteomes" id="UP000224006">
    <property type="component" value="Chromosome III"/>
</dbReference>
<evidence type="ECO:0000259" key="3">
    <source>
        <dbReference type="PROSITE" id="PS50802"/>
    </source>
</evidence>
<dbReference type="GeneID" id="40309593"/>
<dbReference type="VEuPathDB" id="ToxoDB:BESB_046630"/>
<keyword evidence="5" id="KW-1185">Reference proteome</keyword>
<feature type="compositionally biased region" description="Polar residues" evidence="2">
    <location>
        <begin position="127"/>
        <end position="140"/>
    </location>
</feature>
<feature type="region of interest" description="Disordered" evidence="2">
    <location>
        <begin position="773"/>
        <end position="824"/>
    </location>
</feature>
<feature type="compositionally biased region" description="Polar residues" evidence="2">
    <location>
        <begin position="107"/>
        <end position="119"/>
    </location>
</feature>
<organism evidence="4 5">
    <name type="scientific">Besnoitia besnoiti</name>
    <name type="common">Apicomplexan protozoan</name>
    <dbReference type="NCBI Taxonomy" id="94643"/>
    <lineage>
        <taxon>Eukaryota</taxon>
        <taxon>Sar</taxon>
        <taxon>Alveolata</taxon>
        <taxon>Apicomplexa</taxon>
        <taxon>Conoidasida</taxon>
        <taxon>Coccidia</taxon>
        <taxon>Eucoccidiorida</taxon>
        <taxon>Eimeriorina</taxon>
        <taxon>Sarcocystidae</taxon>
        <taxon>Besnoitia</taxon>
    </lineage>
</organism>
<feature type="compositionally biased region" description="Basic and acidic residues" evidence="2">
    <location>
        <begin position="92"/>
        <end position="101"/>
    </location>
</feature>
<protein>
    <submittedName>
        <fullName evidence="4">OTU family cysteine protease</fullName>
    </submittedName>
</protein>
<feature type="compositionally biased region" description="Low complexity" evidence="2">
    <location>
        <begin position="963"/>
        <end position="972"/>
    </location>
</feature>
<dbReference type="KEGG" id="bbes:BESB_046630"/>
<feature type="compositionally biased region" description="Low complexity" evidence="2">
    <location>
        <begin position="376"/>
        <end position="391"/>
    </location>
</feature>
<dbReference type="GO" id="GO:0004843">
    <property type="term" value="F:cysteine-type deubiquitinase activity"/>
    <property type="evidence" value="ECO:0007669"/>
    <property type="project" value="TreeGrafter"/>
</dbReference>
<dbReference type="Pfam" id="PF02338">
    <property type="entry name" value="OTU"/>
    <property type="match status" value="1"/>
</dbReference>
<dbReference type="Gene3D" id="3.90.70.80">
    <property type="match status" value="1"/>
</dbReference>
<feature type="compositionally biased region" description="Polar residues" evidence="2">
    <location>
        <begin position="1236"/>
        <end position="1282"/>
    </location>
</feature>
<dbReference type="OrthoDB" id="331413at2759"/>
<feature type="region of interest" description="Disordered" evidence="2">
    <location>
        <begin position="954"/>
        <end position="980"/>
    </location>
</feature>
<keyword evidence="1" id="KW-0175">Coiled coil</keyword>
<feature type="compositionally biased region" description="Low complexity" evidence="2">
    <location>
        <begin position="1117"/>
        <end position="1132"/>
    </location>
</feature>
<dbReference type="SUPFAM" id="SSF54001">
    <property type="entry name" value="Cysteine proteinases"/>
    <property type="match status" value="1"/>
</dbReference>
<dbReference type="InterPro" id="IPR038765">
    <property type="entry name" value="Papain-like_cys_pep_sf"/>
</dbReference>
<feature type="compositionally biased region" description="Low complexity" evidence="2">
    <location>
        <begin position="1001"/>
        <end position="1019"/>
    </location>
</feature>
<proteinExistence type="predicted"/>
<dbReference type="GO" id="GO:0016579">
    <property type="term" value="P:protein deubiquitination"/>
    <property type="evidence" value="ECO:0007669"/>
    <property type="project" value="TreeGrafter"/>
</dbReference>
<evidence type="ECO:0000256" key="2">
    <source>
        <dbReference type="SAM" id="MobiDB-lite"/>
    </source>
</evidence>
<dbReference type="EMBL" id="NWUJ01000003">
    <property type="protein sequence ID" value="PFH36471.1"/>
    <property type="molecule type" value="Genomic_DNA"/>
</dbReference>
<keyword evidence="4" id="KW-0378">Hydrolase</keyword>
<dbReference type="PANTHER" id="PTHR12419">
    <property type="entry name" value="OTU DOMAIN CONTAINING PROTEIN"/>
    <property type="match status" value="1"/>
</dbReference>
<dbReference type="GO" id="GO:0006508">
    <property type="term" value="P:proteolysis"/>
    <property type="evidence" value="ECO:0007669"/>
    <property type="project" value="UniProtKB-KW"/>
</dbReference>
<reference evidence="4 5" key="1">
    <citation type="submission" date="2017-09" db="EMBL/GenBank/DDBJ databases">
        <title>Genome sequencing of Besnoitia besnoiti strain Bb-Ger1.</title>
        <authorList>
            <person name="Schares G."/>
            <person name="Venepally P."/>
            <person name="Lorenzi H.A."/>
        </authorList>
    </citation>
    <scope>NUCLEOTIDE SEQUENCE [LARGE SCALE GENOMIC DNA]</scope>
    <source>
        <strain evidence="4 5">Bb-Ger1</strain>
    </source>
</reference>
<feature type="domain" description="OTU" evidence="3">
    <location>
        <begin position="418"/>
        <end position="551"/>
    </location>
</feature>
<evidence type="ECO:0000313" key="4">
    <source>
        <dbReference type="EMBL" id="PFH36471.1"/>
    </source>
</evidence>
<feature type="region of interest" description="Disordered" evidence="2">
    <location>
        <begin position="1046"/>
        <end position="1071"/>
    </location>
</feature>
<dbReference type="CDD" id="cd22744">
    <property type="entry name" value="OTU"/>
    <property type="match status" value="1"/>
</dbReference>
<dbReference type="PROSITE" id="PS50802">
    <property type="entry name" value="OTU"/>
    <property type="match status" value="1"/>
</dbReference>
<sequence>MADESPAEAWLTNAASAEACQLDVSLSLAPGEPGLLNRDDLPPAGSDGPIVSGPPLGASGAASENGSHLSDSLPGGGAADSLESPVEPARLVSEDVHRDEEAAGELQSPQTLQSDSAPTPLSAVSKACSNQQATPPSVLTPTRPAPSPPCSIAAPPSSGPGTPSTTAHSRPAAVGPLEDSGAEKAIAAEPAQAADIAHRNVKSSQKESTGRSARIGSRGSTSTGEVDRERRGQETPVIVASAPTADLTADDLVAADGGQEAADARSICPAEKESRAEPEVVCGTGKKQAQESSPMTNASTTPAHLAPTSIGTRPCGTVSPKGNPAATPRAPETRSRKHLCPAGPAYRAVKNADAIRRKGSDKSETADELDDDLLRSRSGSASSVSSSTSCASASTTCSVSKDFDLKGLKARPPWWQELTKRHVEGDGNCMFRAFSDQLYGTQDYHFYLRRMAVEVMRIRRREFEPFVDEADGPNFDAYLEKIATAGEWADDRELRALSMLYDFSIEIYDDNFHVRKTFYEEEREKDAGGQKRTVRLIWSATPGHYSSVHRRSAAFPLSGDNPIGTLECRGLCRLLQLEEQQLEQEDSVTQLDEAEQKRLAAEWGLDPKEFQQLAEQQRQLLAEATAAERQQNTPQKKAHEICKRIWDVFEAARVAATAVQRERAVQQAAAGQVGCRVRAGDPKASGAAPTRTAPLTVYALPTTRARLGLARHGAAQLPHKSAGSLKTEAGRGAGPPACVAGEAWRAAPAYYAGSSPRVARDVNGARVPASGLPSTMGLISNSRPPRLVMPTGECSQTRPGELPRQVNRMPSGETGGVSSSRAHHLGADGRTAAGAGSGVSASITASPFFAPQVGNLLPYVGAAGTVESPAAGAVNRGALPWTSAQQAYMQEQERLRRQYEAQQKLKQPVGDAKVAGQALGHPLDLASGSAVSGTASTRQVLSVGHAFAAATGFPGSPASRQVSATSTTASAAPGSPHCSQHGCKYNEDKVLGFFGPGPVASSGDPSGSPLGSSISDTSPGISPTVSALSSLTAANHASAGGANIEDIIGGSRPLPPGDGSEVSGGASRLGNAVGLTSATSQKAAAHGTASPSTVEGGKGVANALVAHGLTGAQRPPSTASTAATAAGKGSTARQQVFTRPPHAGNNASAPFAPWKLKANPEPNVKHYIRRANGSYVEVDPTKLLAAYPTVTSSGYTLAGGVASLGAQAAADGLYARFPHQGVGAPGAAGVLRKGSSPGSDNASERSTAMGSLVSSDATPRSVTSSGSWFGSWLRSSNAASSR</sequence>
<dbReference type="InterPro" id="IPR003323">
    <property type="entry name" value="OTU_dom"/>
</dbReference>
<dbReference type="RefSeq" id="XP_029220480.1">
    <property type="nucleotide sequence ID" value="XM_029363114.1"/>
</dbReference>